<evidence type="ECO:0000313" key="1">
    <source>
        <dbReference type="EMBL" id="MPN39288.1"/>
    </source>
</evidence>
<dbReference type="EMBL" id="VSSQ01095012">
    <property type="protein sequence ID" value="MPN39288.1"/>
    <property type="molecule type" value="Genomic_DNA"/>
</dbReference>
<name>A0A645HJU7_9ZZZZ</name>
<dbReference type="SUPFAM" id="SSF46894">
    <property type="entry name" value="C-terminal effector domain of the bipartite response regulators"/>
    <property type="match status" value="1"/>
</dbReference>
<accession>A0A645HJU7</accession>
<dbReference type="AlphaFoldDB" id="A0A645HJU7"/>
<comment type="caution">
    <text evidence="1">The sequence shown here is derived from an EMBL/GenBank/DDBJ whole genome shotgun (WGS) entry which is preliminary data.</text>
</comment>
<gene>
    <name evidence="1" type="ORF">SDC9_186816</name>
</gene>
<reference evidence="1" key="1">
    <citation type="submission" date="2019-08" db="EMBL/GenBank/DDBJ databases">
        <authorList>
            <person name="Kucharzyk K."/>
            <person name="Murdoch R.W."/>
            <person name="Higgins S."/>
            <person name="Loffler F."/>
        </authorList>
    </citation>
    <scope>NUCLEOTIDE SEQUENCE</scope>
</reference>
<evidence type="ECO:0008006" key="2">
    <source>
        <dbReference type="Google" id="ProtNLM"/>
    </source>
</evidence>
<sequence length="176" mass="20763">MQTMTREQQDFAASNHSLVFKFLNKKHLGEDEYYDIVIFGYLRAVQKYIQRPELRRYKFSTIAWSAMETDVMNYHEYKNRPMRKAVCCSLEQVIPCTDDLLLGSVIPIHNPIESFEDSLLWMEVASVITKKQRNILQMKIAGMSEREIARKYQTSRDNIRTVIEVIKERIHDLVLA</sequence>
<protein>
    <recommendedName>
        <fullName evidence="2">Sigma-70 family RNA polymerase sigma factor</fullName>
    </recommendedName>
</protein>
<proteinExistence type="predicted"/>
<dbReference type="InterPro" id="IPR016032">
    <property type="entry name" value="Sig_transdc_resp-reg_C-effctor"/>
</dbReference>
<dbReference type="GO" id="GO:0006355">
    <property type="term" value="P:regulation of DNA-templated transcription"/>
    <property type="evidence" value="ECO:0007669"/>
    <property type="project" value="InterPro"/>
</dbReference>
<organism evidence="1">
    <name type="scientific">bioreactor metagenome</name>
    <dbReference type="NCBI Taxonomy" id="1076179"/>
    <lineage>
        <taxon>unclassified sequences</taxon>
        <taxon>metagenomes</taxon>
        <taxon>ecological metagenomes</taxon>
    </lineage>
</organism>
<dbReference type="GO" id="GO:0003677">
    <property type="term" value="F:DNA binding"/>
    <property type="evidence" value="ECO:0007669"/>
    <property type="project" value="InterPro"/>
</dbReference>